<keyword evidence="1" id="KW-1133">Transmembrane helix</keyword>
<proteinExistence type="predicted"/>
<organism evidence="2">
    <name type="scientific">Tsukubamonas globosa</name>
    <dbReference type="NCBI Taxonomy" id="875863"/>
    <lineage>
        <taxon>Eukaryota</taxon>
        <taxon>Discoba</taxon>
        <taxon>Tsukubamonadida</taxon>
        <taxon>Tsukubamonadidae</taxon>
        <taxon>Tsukubamonas</taxon>
    </lineage>
</organism>
<feature type="transmembrane region" description="Helical" evidence="1">
    <location>
        <begin position="181"/>
        <end position="201"/>
    </location>
</feature>
<keyword evidence="1" id="KW-0472">Membrane</keyword>
<feature type="transmembrane region" description="Helical" evidence="1">
    <location>
        <begin position="265"/>
        <end position="288"/>
    </location>
</feature>
<evidence type="ECO:0000256" key="1">
    <source>
        <dbReference type="SAM" id="Phobius"/>
    </source>
</evidence>
<feature type="transmembrane region" description="Helical" evidence="1">
    <location>
        <begin position="213"/>
        <end position="232"/>
    </location>
</feature>
<dbReference type="RefSeq" id="YP_009004149.1">
    <property type="nucleotide sequence ID" value="NC_023545.1"/>
</dbReference>
<geneLocation type="mitochondrion" evidence="2"/>
<feature type="transmembrane region" description="Helical" evidence="1">
    <location>
        <begin position="93"/>
        <end position="114"/>
    </location>
</feature>
<feature type="transmembrane region" description="Helical" evidence="1">
    <location>
        <begin position="120"/>
        <end position="143"/>
    </location>
</feature>
<feature type="transmembrane region" description="Helical" evidence="1">
    <location>
        <begin position="150"/>
        <end position="169"/>
    </location>
</feature>
<name>W8VKJ7_9EUKA</name>
<keyword evidence="2" id="KW-0496">Mitochondrion</keyword>
<dbReference type="EMBL" id="AB854048">
    <property type="protein sequence ID" value="BAO51991.1"/>
    <property type="molecule type" value="Genomic_DNA"/>
</dbReference>
<accession>W8VKJ7</accession>
<dbReference type="GeneID" id="18506870"/>
<reference evidence="2" key="1">
    <citation type="journal article" date="2014" name="Genome Biol. Evol.">
        <title>Gene Content Evolution in Discobid Mitochondria Deduced from the Phylogenetic Position and Complete Mitochondrial Genome of Tsukubamonas globosa.</title>
        <authorList>
            <person name="Kamikawa R."/>
            <person name="Kolisko M."/>
            <person name="Nishimura Y."/>
            <person name="Yabuki A."/>
            <person name="Brown M.W."/>
            <person name="Ishikawa S.A."/>
            <person name="Ishida K."/>
            <person name="Roger A.J."/>
            <person name="Hashimoto T."/>
            <person name="Inagaki Y."/>
        </authorList>
    </citation>
    <scope>NUCLEOTIDE SEQUENCE</scope>
</reference>
<sequence length="375" mass="43627">MCRVAYPGMYLQKRRIDRNTRLYKMLSHNSFFSIYIQYNTMKTIFIFLIDSLRPSNWRATIIDFFKMAKHTFAAISCTSDPVLQGTSKYKLNMVTWFAVVTGSLLTVFFLLNILTCLPDIYAYLVSTSWFIIVTNLPVIGIYICGLCFCYVVVFSIILHFWVPQIIFVFSQSIEKFNRCVYYFLVMSLFIVLLGFLIYIYILPLTIFFISIQTTLYGFLYLTCSFLCIKVVYPSVFFFFVRCVSILTASNVDPVFLLYRTMSLSILFYLIFTSVYTLSILDTTLLHLLSSHLVIIDPTFLWMDGTGKPPKDTEFEQHCQWFKGSKQDLATLRSLTFARDLAMASPLPWPTKLKTAAVIELMKEYYAVNHCVKLYK</sequence>
<dbReference type="AlphaFoldDB" id="W8VKJ7"/>
<evidence type="ECO:0000313" key="2">
    <source>
        <dbReference type="EMBL" id="BAO51991.1"/>
    </source>
</evidence>
<keyword evidence="1" id="KW-0812">Transmembrane</keyword>
<protein>
    <submittedName>
        <fullName evidence="2">Uncharacterized protein</fullName>
    </submittedName>
</protein>